<sequence>MDGWIEKMGCRDNGTTSPGEWRSRAEANDNHLELANTIKSFHYRLQQRMSTETSAFLPPKEGKKAEEQNEEAIWSRLISEERENMKAYATAMHAIATRYWDPDQEGNEENVSGFRSFVTSTAGGVTRTRSRCQRDNGGEEGGNQHGRSSDGPSRYNDRVAYSLHCVADYYLGNCLPLVNTEQHLKHHHHDGTHDVGSFDKSHPGHLSIVECTEIYEQIPRIATNTIKTWRRAFYAAHGRQATATEVENAAYDALCLHGGEGEKSQECRADLPLEPLLHKTLLSTSGQGKLKSSAASLAATYMSATRNEVRRRRFTNGGDTPPRPLLPLQVLDVGSCYGPFKGKTITNGVLQLRLAVTAVDLCPFEGSDVLQGDWLAVRFYDVKERQKEEYSEGVGTESLVRTGDDADGVTKTPGRTLWVARGQFDAVFFCLMLSFLPHPRLRYRACLHAHLALKEGGLLVIVSTRTQCTRRGSWVEEWVTCIEGIGFKRVHKHIMGQIVGLSFSKVAGPESEGETAEWLRSMMARPEAECGLRILGDNCC</sequence>
<reference evidence="6 7" key="1">
    <citation type="journal article" date="2012" name="BMC Genomics">
        <title>Comparative genomic analysis of human infective Trypanosoma cruzi lineages with the bat-restricted subspecies T. cruzi marinkellei.</title>
        <authorList>
            <person name="Franzen O."/>
            <person name="Talavera-Lopez C."/>
            <person name="Ochaya S."/>
            <person name="Butler C.E."/>
            <person name="Messenger L.A."/>
            <person name="Lewis M.D."/>
            <person name="Llewellyn M.S."/>
            <person name="Marinkelle C.J."/>
            <person name="Tyler K.M."/>
            <person name="Miles M.A."/>
            <person name="Andersson B."/>
        </authorList>
    </citation>
    <scope>NUCLEOTIDE SEQUENCE [LARGE SCALE GENOMIC DNA]</scope>
    <source>
        <strain evidence="6 7">B7</strain>
    </source>
</reference>
<dbReference type="Gene3D" id="3.40.50.150">
    <property type="entry name" value="Vaccinia Virus protein VP39"/>
    <property type="match status" value="1"/>
</dbReference>
<proteinExistence type="inferred from homology"/>
<keyword evidence="1 4" id="KW-0489">Methyltransferase</keyword>
<keyword evidence="2 4" id="KW-0808">Transferase</keyword>
<dbReference type="OrthoDB" id="5954793at2759"/>
<feature type="region of interest" description="Disordered" evidence="5">
    <location>
        <begin position="1"/>
        <end position="22"/>
    </location>
</feature>
<protein>
    <recommendedName>
        <fullName evidence="4">Probable methyltransferase BMT2 homolog</fullName>
        <ecNumber evidence="4">2.1.1.-</ecNumber>
    </recommendedName>
</protein>
<dbReference type="Proteomes" id="UP000007350">
    <property type="component" value="Unassembled WGS sequence"/>
</dbReference>
<evidence type="ECO:0000256" key="4">
    <source>
        <dbReference type="HAMAP-Rule" id="MF_03044"/>
    </source>
</evidence>
<dbReference type="PANTHER" id="PTHR21008:SF0">
    <property type="entry name" value="S-ADENOSYLMETHIONINE SENSOR UPSTREAM OF MTORC1"/>
    <property type="match status" value="1"/>
</dbReference>
<dbReference type="InterPro" id="IPR029063">
    <property type="entry name" value="SAM-dependent_MTases_sf"/>
</dbReference>
<evidence type="ECO:0000256" key="5">
    <source>
        <dbReference type="SAM" id="MobiDB-lite"/>
    </source>
</evidence>
<dbReference type="EMBL" id="AHKC01019713">
    <property type="protein sequence ID" value="EKF26878.1"/>
    <property type="molecule type" value="Genomic_DNA"/>
</dbReference>
<feature type="region of interest" description="Disordered" evidence="5">
    <location>
        <begin position="124"/>
        <end position="154"/>
    </location>
</feature>
<keyword evidence="7" id="KW-1185">Reference proteome</keyword>
<comment type="similarity">
    <text evidence="4">Belongs to the BMT2 family.</text>
</comment>
<dbReference type="SUPFAM" id="SSF53335">
    <property type="entry name" value="S-adenosyl-L-methionine-dependent methyltransferases"/>
    <property type="match status" value="1"/>
</dbReference>
<evidence type="ECO:0000313" key="6">
    <source>
        <dbReference type="EMBL" id="EKF26878.1"/>
    </source>
</evidence>
<evidence type="ECO:0000313" key="7">
    <source>
        <dbReference type="Proteomes" id="UP000007350"/>
    </source>
</evidence>
<dbReference type="EC" id="2.1.1.-" evidence="4"/>
<name>K2LVX1_TRYCR</name>
<evidence type="ECO:0000256" key="2">
    <source>
        <dbReference type="ARBA" id="ARBA00022679"/>
    </source>
</evidence>
<evidence type="ECO:0000256" key="3">
    <source>
        <dbReference type="ARBA" id="ARBA00022691"/>
    </source>
</evidence>
<dbReference type="PANTHER" id="PTHR21008">
    <property type="entry name" value="S-ADENOSYLMETHIONINE SENSOR UPSTREAM OF MTORC1-RELATED"/>
    <property type="match status" value="1"/>
</dbReference>
<dbReference type="HAMAP" id="MF_03044">
    <property type="entry name" value="BMT2"/>
    <property type="match status" value="1"/>
</dbReference>
<keyword evidence="3 4" id="KW-0949">S-adenosyl-L-methionine</keyword>
<dbReference type="AlphaFoldDB" id="K2LVX1"/>
<dbReference type="GO" id="GO:0008168">
    <property type="term" value="F:methyltransferase activity"/>
    <property type="evidence" value="ECO:0007669"/>
    <property type="project" value="UniProtKB-UniRule"/>
</dbReference>
<dbReference type="InterPro" id="IPR021867">
    <property type="entry name" value="Bmt2/SAMTOR"/>
</dbReference>
<dbReference type="GO" id="GO:1904262">
    <property type="term" value="P:negative regulation of TORC1 signaling"/>
    <property type="evidence" value="ECO:0007669"/>
    <property type="project" value="TreeGrafter"/>
</dbReference>
<comment type="caution">
    <text evidence="6">The sequence shown here is derived from an EMBL/GenBank/DDBJ whole genome shotgun (WGS) entry which is preliminary data.</text>
</comment>
<evidence type="ECO:0000256" key="1">
    <source>
        <dbReference type="ARBA" id="ARBA00022603"/>
    </source>
</evidence>
<feature type="compositionally biased region" description="Basic and acidic residues" evidence="5">
    <location>
        <begin position="1"/>
        <end position="10"/>
    </location>
</feature>
<accession>K2LVX1</accession>
<organism evidence="6 7">
    <name type="scientific">Trypanosoma cruzi marinkellei</name>
    <dbReference type="NCBI Taxonomy" id="85056"/>
    <lineage>
        <taxon>Eukaryota</taxon>
        <taxon>Discoba</taxon>
        <taxon>Euglenozoa</taxon>
        <taxon>Kinetoplastea</taxon>
        <taxon>Metakinetoplastina</taxon>
        <taxon>Trypanosomatida</taxon>
        <taxon>Trypanosomatidae</taxon>
        <taxon>Trypanosoma</taxon>
        <taxon>Schizotrypanum</taxon>
    </lineage>
</organism>
<comment type="function">
    <text evidence="4">Probable S-adenosyl-L-methionine-dependent methyltransferase.</text>
</comment>
<feature type="binding site" evidence="4">
    <location>
        <position position="360"/>
    </location>
    <ligand>
        <name>S-adenosyl-L-methionine</name>
        <dbReference type="ChEBI" id="CHEBI:59789"/>
    </ligand>
</feature>
<dbReference type="GO" id="GO:0032259">
    <property type="term" value="P:methylation"/>
    <property type="evidence" value="ECO:0007669"/>
    <property type="project" value="UniProtKB-KW"/>
</dbReference>
<feature type="binding site" evidence="4">
    <location>
        <position position="334"/>
    </location>
    <ligand>
        <name>S-adenosyl-L-methionine</name>
        <dbReference type="ChEBI" id="CHEBI:59789"/>
    </ligand>
</feature>
<gene>
    <name evidence="6" type="ORF">MOQ_009409</name>
</gene>